<dbReference type="eggNOG" id="COG2267">
    <property type="taxonomic scope" value="Bacteria"/>
</dbReference>
<dbReference type="AlphaFoldDB" id="S6AHA7"/>
<dbReference type="InterPro" id="IPR051044">
    <property type="entry name" value="MAG_DAG_Lipase"/>
</dbReference>
<dbReference type="PIRSF" id="PIRSF037442">
    <property type="entry name" value="UCP037442_abhydr"/>
    <property type="match status" value="1"/>
</dbReference>
<dbReference type="OrthoDB" id="9806902at2"/>
<dbReference type="EMBL" id="AP013068">
    <property type="protein sequence ID" value="BAN49897.1"/>
    <property type="molecule type" value="Genomic_DNA"/>
</dbReference>
<accession>S6AHA7</accession>
<organism evidence="2 3">
    <name type="scientific">Metapseudomonas resinovorans NBRC 106553</name>
    <dbReference type="NCBI Taxonomy" id="1245471"/>
    <lineage>
        <taxon>Bacteria</taxon>
        <taxon>Pseudomonadati</taxon>
        <taxon>Pseudomonadota</taxon>
        <taxon>Gammaproteobacteria</taxon>
        <taxon>Pseudomonadales</taxon>
        <taxon>Pseudomonadaceae</taxon>
        <taxon>Metapseudomonas</taxon>
    </lineage>
</organism>
<evidence type="ECO:0000259" key="1">
    <source>
        <dbReference type="Pfam" id="PF12146"/>
    </source>
</evidence>
<dbReference type="STRING" id="1245471.PCA10_41650"/>
<reference evidence="2 3" key="1">
    <citation type="journal article" date="2013" name="Genome Announc.">
        <title>Complete Genome Sequence of the Carbazole Degrader Pseudomonas resinovorans Strain CA10 (NBRC 106553).</title>
        <authorList>
            <person name="Shintani M."/>
            <person name="Hosoyama A."/>
            <person name="Ohji S."/>
            <person name="Tsuchikane K."/>
            <person name="Takarada H."/>
            <person name="Yamazoe A."/>
            <person name="Fujita N."/>
            <person name="Nojiri H."/>
        </authorList>
    </citation>
    <scope>NUCLEOTIDE SEQUENCE [LARGE SCALE GENOMIC DNA]</scope>
    <source>
        <strain evidence="2 3">NBRC 106553</strain>
    </source>
</reference>
<dbReference type="InterPro" id="IPR022742">
    <property type="entry name" value="Hydrolase_4"/>
</dbReference>
<dbReference type="PANTHER" id="PTHR11614">
    <property type="entry name" value="PHOSPHOLIPASE-RELATED"/>
    <property type="match status" value="1"/>
</dbReference>
<dbReference type="SUPFAM" id="SSF53474">
    <property type="entry name" value="alpha/beta-Hydrolases"/>
    <property type="match status" value="1"/>
</dbReference>
<evidence type="ECO:0000313" key="2">
    <source>
        <dbReference type="EMBL" id="BAN49897.1"/>
    </source>
</evidence>
<keyword evidence="3" id="KW-1185">Reference proteome</keyword>
<dbReference type="PATRIC" id="fig|1245471.3.peg.4214"/>
<name>S6AHA7_METRE</name>
<dbReference type="Gene3D" id="3.40.50.1820">
    <property type="entry name" value="alpha/beta hydrolase"/>
    <property type="match status" value="1"/>
</dbReference>
<sequence>MRHDAFWLDASDAVPLYVNHWFGEAPPRAVVMLSHGMAEHSGRYARLGQDLVAAGFELYALDQRGHGRSAEHGVLGQYAAEDGWSKVIGDLASLNHHIRQRHSQAPIFLLGHSMGSYIGQAYLMQHSSSLQGAILSGSNYQPVALYRVAALLARFERWRQGPTGRSALIEFLSFGSFNKAFKPNRSTFDWLSRDPLEVDKYVSDPLCGFRCTNQLWLDLLGGLQSITPPKNLAQIDPDLPLLVIGGERDPVSDGRRLHDLAAALRRAGIRDVQLNLYPDARHELLNESNRDEVTRDLIDWLEHALAHSRTQPHAKETA</sequence>
<dbReference type="KEGG" id="pre:PCA10_41650"/>
<dbReference type="Proteomes" id="UP000015503">
    <property type="component" value="Chromosome"/>
</dbReference>
<protein>
    <recommendedName>
        <fullName evidence="1">Serine aminopeptidase S33 domain-containing protein</fullName>
    </recommendedName>
</protein>
<feature type="domain" description="Serine aminopeptidase S33" evidence="1">
    <location>
        <begin position="26"/>
        <end position="288"/>
    </location>
</feature>
<dbReference type="Pfam" id="PF12146">
    <property type="entry name" value="Hydrolase_4"/>
    <property type="match status" value="1"/>
</dbReference>
<dbReference type="HOGENOM" id="CLU_026209_1_0_6"/>
<gene>
    <name evidence="2" type="ORF">PCA10_41650</name>
</gene>
<dbReference type="InterPro" id="IPR017208">
    <property type="entry name" value="UCP037442_abhydr"/>
</dbReference>
<dbReference type="InterPro" id="IPR029058">
    <property type="entry name" value="AB_hydrolase_fold"/>
</dbReference>
<proteinExistence type="predicted"/>
<evidence type="ECO:0000313" key="3">
    <source>
        <dbReference type="Proteomes" id="UP000015503"/>
    </source>
</evidence>
<dbReference type="RefSeq" id="WP_016494031.1">
    <property type="nucleotide sequence ID" value="NC_021499.1"/>
</dbReference>